<feature type="domain" description="Tetrapyrrole biosynthesis glutamyl-tRNA reductase dimerisation" evidence="15">
    <location>
        <begin position="386"/>
        <end position="482"/>
    </location>
</feature>
<evidence type="ECO:0000256" key="4">
    <source>
        <dbReference type="ARBA" id="ARBA00022857"/>
    </source>
</evidence>
<evidence type="ECO:0000313" key="18">
    <source>
        <dbReference type="EMBL" id="ESU79878.1"/>
    </source>
</evidence>
<accession>A0A090NXP6</accession>
<evidence type="ECO:0000256" key="7">
    <source>
        <dbReference type="ARBA" id="ARBA00047464"/>
    </source>
</evidence>
<protein>
    <recommendedName>
        <fullName evidence="8 9">Glutamyl-tRNA reductase</fullName>
        <shortName evidence="9">GluTR</shortName>
        <ecNumber evidence="3 9">1.2.1.70</ecNumber>
    </recommendedName>
</protein>
<evidence type="ECO:0000256" key="14">
    <source>
        <dbReference type="RuleBase" id="RU000584"/>
    </source>
</evidence>
<keyword evidence="4 9" id="KW-0521">NADP</keyword>
<evidence type="ECO:0000256" key="1">
    <source>
        <dbReference type="ARBA" id="ARBA00005059"/>
    </source>
</evidence>
<comment type="subunit">
    <text evidence="9">Homodimer.</text>
</comment>
<dbReference type="InterPro" id="IPR000343">
    <property type="entry name" value="4pyrrol_synth_GluRdtase"/>
</dbReference>
<comment type="domain">
    <text evidence="9">Possesses an unusual extended V-shaped dimeric structure with each monomer consisting of three distinct domains arranged along a curved 'spinal' alpha-helix. The N-terminal catalytic domain specifically recognizes the glutamate moiety of the substrate. The second domain is the NADPH-binding domain, and the third C-terminal domain is responsible for dimerization.</text>
</comment>
<feature type="domain" description="Quinate/shikimate 5-dehydrogenase/glutamyl-tRNA reductase" evidence="16">
    <location>
        <begin position="238"/>
        <end position="372"/>
    </location>
</feature>
<dbReference type="UniPathway" id="UPA00251">
    <property type="reaction ID" value="UER00316"/>
</dbReference>
<proteinExistence type="inferred from homology"/>
<evidence type="ECO:0000256" key="11">
    <source>
        <dbReference type="PIRSR" id="PIRSR000445-2"/>
    </source>
</evidence>
<comment type="similarity">
    <text evidence="2 9 14">Belongs to the glutamyl-tRNA reductase family.</text>
</comment>
<evidence type="ECO:0000256" key="8">
    <source>
        <dbReference type="ARBA" id="ARBA00068659"/>
    </source>
</evidence>
<dbReference type="Pfam" id="PF05201">
    <property type="entry name" value="GlutR_N"/>
    <property type="match status" value="1"/>
</dbReference>
<dbReference type="Gene3D" id="3.30.460.30">
    <property type="entry name" value="Glutamyl-tRNA reductase, N-terminal domain"/>
    <property type="match status" value="1"/>
</dbReference>
<comment type="pathway">
    <text evidence="1 9 14">Porphyrin-containing compound metabolism; protoporphyrin-IX biosynthesis; 5-aminolevulinate from L-glutamyl-tRNA(Glu): step 1/2.</text>
</comment>
<feature type="domain" description="Glutamyl-tRNA reductase N-terminal" evidence="17">
    <location>
        <begin position="72"/>
        <end position="222"/>
    </location>
</feature>
<dbReference type="Gene3D" id="3.40.50.720">
    <property type="entry name" value="NAD(P)-binding Rossmann-like Domain"/>
    <property type="match status" value="1"/>
</dbReference>
<dbReference type="InterPro" id="IPR006151">
    <property type="entry name" value="Shikm_DH/Glu-tRNA_Rdtase"/>
</dbReference>
<dbReference type="EC" id="1.2.1.70" evidence="3 9"/>
<dbReference type="AlphaFoldDB" id="A0A090NXP6"/>
<comment type="function">
    <text evidence="9">Catalyzes the NADPH-dependent reduction of glutamyl-tRNA(Glu) to glutamate 1-semialdehyde (GSA).</text>
</comment>
<evidence type="ECO:0000256" key="2">
    <source>
        <dbReference type="ARBA" id="ARBA00005916"/>
    </source>
</evidence>
<feature type="binding site" evidence="9 11">
    <location>
        <position position="186"/>
    </location>
    <ligand>
        <name>substrate</name>
    </ligand>
</feature>
<evidence type="ECO:0000259" key="16">
    <source>
        <dbReference type="Pfam" id="PF01488"/>
    </source>
</evidence>
<dbReference type="InterPro" id="IPR015895">
    <property type="entry name" value="4pyrrol_synth_GluRdtase_N"/>
</dbReference>
<keyword evidence="6 9" id="KW-0627">Porphyrin biosynthesis</keyword>
<comment type="caution">
    <text evidence="18">The sequence shown here is derived from an EMBL/GenBank/DDBJ whole genome shotgun (WGS) entry which is preliminary data.</text>
</comment>
<evidence type="ECO:0000256" key="9">
    <source>
        <dbReference type="HAMAP-Rule" id="MF_00087"/>
    </source>
</evidence>
<name>A0A090NXP6_SHIDY</name>
<dbReference type="Proteomes" id="UP000017944">
    <property type="component" value="Unassembled WGS sequence"/>
</dbReference>
<evidence type="ECO:0000256" key="3">
    <source>
        <dbReference type="ARBA" id="ARBA00012970"/>
    </source>
</evidence>
<organism evidence="18 19">
    <name type="scientific">Shigella dysenteriae WRSd3</name>
    <dbReference type="NCBI Taxonomy" id="1401327"/>
    <lineage>
        <taxon>Bacteria</taxon>
        <taxon>Pseudomonadati</taxon>
        <taxon>Pseudomonadota</taxon>
        <taxon>Gammaproteobacteria</taxon>
        <taxon>Enterobacterales</taxon>
        <taxon>Enterobacteriaceae</taxon>
        <taxon>Shigella</taxon>
    </lineage>
</organism>
<dbReference type="CDD" id="cd05213">
    <property type="entry name" value="NAD_bind_Glutamyl_tRNA_reduct"/>
    <property type="match status" value="1"/>
</dbReference>
<feature type="active site" description="Nucleophile" evidence="9 10">
    <location>
        <position position="116"/>
    </location>
</feature>
<dbReference type="PANTHER" id="PTHR43013:SF1">
    <property type="entry name" value="GLUTAMYL-TRNA REDUCTASE"/>
    <property type="match status" value="1"/>
</dbReference>
<dbReference type="NCBIfam" id="TIGR01035">
    <property type="entry name" value="hemA"/>
    <property type="match status" value="1"/>
</dbReference>
<dbReference type="InterPro" id="IPR036343">
    <property type="entry name" value="GluRdtase_N_sf"/>
</dbReference>
<reference evidence="18 19" key="1">
    <citation type="submission" date="2013-10" db="EMBL/GenBank/DDBJ databases">
        <title>Draft genomes and the virulence plasmids of Sd1617 vaccine constructs: WRSd3 and WRSd5.</title>
        <authorList>
            <person name="Aksomboon Vongsawan A."/>
            <person name="Venkatesan M.M."/>
            <person name="Vaisvil B."/>
            <person name="Emel G."/>
            <person name="Kepatral V."/>
            <person name="Sethabutr O."/>
            <person name="Serichantalergs O."/>
            <person name="Mason C."/>
        </authorList>
    </citation>
    <scope>NUCLEOTIDE SEQUENCE [LARGE SCALE GENOMIC DNA]</scope>
    <source>
        <strain evidence="18 19">WRSd3</strain>
    </source>
</reference>
<dbReference type="PIRSF" id="PIRSF000445">
    <property type="entry name" value="4pyrrol_synth_GluRdtase"/>
    <property type="match status" value="1"/>
</dbReference>
<evidence type="ECO:0000259" key="17">
    <source>
        <dbReference type="Pfam" id="PF05201"/>
    </source>
</evidence>
<gene>
    <name evidence="9" type="primary">hemA</name>
    <name evidence="18" type="ORF">WRSd3_01818</name>
</gene>
<evidence type="ECO:0000256" key="12">
    <source>
        <dbReference type="PIRSR" id="PIRSR000445-3"/>
    </source>
</evidence>
<dbReference type="PROSITE" id="PS00747">
    <property type="entry name" value="GLUTR"/>
    <property type="match status" value="1"/>
</dbReference>
<dbReference type="InterPro" id="IPR015896">
    <property type="entry name" value="4pyrrol_synth_GluRdtase_dimer"/>
</dbReference>
<dbReference type="InterPro" id="IPR036453">
    <property type="entry name" value="GluRdtase_dimer_dom_sf"/>
</dbReference>
<dbReference type="HAMAP" id="MF_00087">
    <property type="entry name" value="Glu_tRNA_reductase"/>
    <property type="match status" value="1"/>
</dbReference>
<dbReference type="PANTHER" id="PTHR43013">
    <property type="entry name" value="GLUTAMYL-TRNA REDUCTASE"/>
    <property type="match status" value="1"/>
</dbReference>
<evidence type="ECO:0000259" key="15">
    <source>
        <dbReference type="Pfam" id="PF00745"/>
    </source>
</evidence>
<feature type="binding site" evidence="9 11">
    <location>
        <position position="175"/>
    </location>
    <ligand>
        <name>substrate</name>
    </ligand>
</feature>
<dbReference type="FunFam" id="3.30.460.30:FF:000001">
    <property type="entry name" value="Glutamyl-tRNA reductase"/>
    <property type="match status" value="1"/>
</dbReference>
<dbReference type="SUPFAM" id="SSF69742">
    <property type="entry name" value="Glutamyl tRNA-reductase catalytic, N-terminal domain"/>
    <property type="match status" value="1"/>
</dbReference>
<evidence type="ECO:0000256" key="5">
    <source>
        <dbReference type="ARBA" id="ARBA00023002"/>
    </source>
</evidence>
<dbReference type="GO" id="GO:0019353">
    <property type="term" value="P:protoporphyrinogen IX biosynthetic process from glutamate"/>
    <property type="evidence" value="ECO:0007669"/>
    <property type="project" value="TreeGrafter"/>
</dbReference>
<dbReference type="SUPFAM" id="SSF51735">
    <property type="entry name" value="NAD(P)-binding Rossmann-fold domains"/>
    <property type="match status" value="1"/>
</dbReference>
<dbReference type="PATRIC" id="fig|1401327.3.peg.1689"/>
<feature type="binding site" evidence="9 12">
    <location>
        <begin position="255"/>
        <end position="260"/>
    </location>
    <ligand>
        <name>NADP(+)</name>
        <dbReference type="ChEBI" id="CHEBI:58349"/>
    </ligand>
</feature>
<feature type="binding site" evidence="9 11">
    <location>
        <begin position="115"/>
        <end position="118"/>
    </location>
    <ligand>
        <name>substrate</name>
    </ligand>
</feature>
<evidence type="ECO:0000256" key="6">
    <source>
        <dbReference type="ARBA" id="ARBA00023244"/>
    </source>
</evidence>
<evidence type="ECO:0000256" key="10">
    <source>
        <dbReference type="PIRSR" id="PIRSR000445-1"/>
    </source>
</evidence>
<sequence length="484" mass="53672">MRYVAVITLNASVTVRYRLCSSCLNCQNLTAFGNYSKRGPSLLLILRILYDASRLTLSTLVLFPADMTLLALGINHKTAPVSLRERVSFSPDKLDQALDSLLAQPMVQGGVVLSTCNRTELYLSVEEQDNLQEALIRWLCDYHNLNEEDLRKSLYWHQDNDAVSHLMRVASGLDSLVLGEPQILGQVKKAFADSQKGHMKASELERMFQKSFSVAKRVRTETDIGASAVSVAFAACTLARQIFESLSTVTVLLVGAGETIELVARHLREHKVQKMIIANRTRERAQILADEVGAEVIALSDVDERLREADIIISSTASPLPIIGKGMVERALKSRRNQPMLLVDIAVPRDVEPEVGKLANAYLYSVDDLQSIISHNLAQRKAAAVEAETIVAQETSEFMAWLRAQSASETIREYRSQAEQVRDELTAKALAALEQGGDAQAIMQDLAWKLTNRLIHAPTKLLQQAARDGDNERLNILRDSLGLE</sequence>
<keyword evidence="5 9" id="KW-0560">Oxidoreductase</keyword>
<dbReference type="InterPro" id="IPR018214">
    <property type="entry name" value="GluRdtase_CS"/>
</dbReference>
<dbReference type="FunFam" id="3.40.50.720:FF:000031">
    <property type="entry name" value="Glutamyl-tRNA reductase"/>
    <property type="match status" value="1"/>
</dbReference>
<comment type="miscellaneous">
    <text evidence="9">During catalysis, the active site Cys acts as a nucleophile attacking the alpha-carbonyl group of tRNA-bound glutamate with the formation of a thioester intermediate between enzyme and glutamate, and the concomitant release of tRNA(Glu). The thioester intermediate is finally reduced by direct hydride transfer from NADPH, to form the product GSA.</text>
</comment>
<dbReference type="Pfam" id="PF00745">
    <property type="entry name" value="GlutR_dimer"/>
    <property type="match status" value="1"/>
</dbReference>
<feature type="site" description="Important for activity" evidence="9 13">
    <location>
        <position position="165"/>
    </location>
</feature>
<dbReference type="EMBL" id="AXUT01000135">
    <property type="protein sequence ID" value="ESU79878.1"/>
    <property type="molecule type" value="Genomic_DNA"/>
</dbReference>
<evidence type="ECO:0000313" key="19">
    <source>
        <dbReference type="Proteomes" id="UP000017944"/>
    </source>
</evidence>
<feature type="binding site" evidence="9 11">
    <location>
        <begin position="180"/>
        <end position="182"/>
    </location>
    <ligand>
        <name>substrate</name>
    </ligand>
</feature>
<dbReference type="GO" id="GO:0050661">
    <property type="term" value="F:NADP binding"/>
    <property type="evidence" value="ECO:0007669"/>
    <property type="project" value="InterPro"/>
</dbReference>
<dbReference type="InterPro" id="IPR036291">
    <property type="entry name" value="NAD(P)-bd_dom_sf"/>
</dbReference>
<dbReference type="GO" id="GO:0008883">
    <property type="term" value="F:glutamyl-tRNA reductase activity"/>
    <property type="evidence" value="ECO:0007669"/>
    <property type="project" value="UniProtKB-UniRule"/>
</dbReference>
<evidence type="ECO:0000256" key="13">
    <source>
        <dbReference type="PIRSR" id="PIRSR000445-4"/>
    </source>
</evidence>
<comment type="catalytic activity">
    <reaction evidence="7 9 14">
        <text>(S)-4-amino-5-oxopentanoate + tRNA(Glu) + NADP(+) = L-glutamyl-tRNA(Glu) + NADPH + H(+)</text>
        <dbReference type="Rhea" id="RHEA:12344"/>
        <dbReference type="Rhea" id="RHEA-COMP:9663"/>
        <dbReference type="Rhea" id="RHEA-COMP:9680"/>
        <dbReference type="ChEBI" id="CHEBI:15378"/>
        <dbReference type="ChEBI" id="CHEBI:57501"/>
        <dbReference type="ChEBI" id="CHEBI:57783"/>
        <dbReference type="ChEBI" id="CHEBI:58349"/>
        <dbReference type="ChEBI" id="CHEBI:78442"/>
        <dbReference type="ChEBI" id="CHEBI:78520"/>
        <dbReference type="EC" id="1.2.1.70"/>
    </reaction>
</comment>
<dbReference type="SUPFAM" id="SSF69075">
    <property type="entry name" value="Glutamyl tRNA-reductase dimerization domain"/>
    <property type="match status" value="1"/>
</dbReference>
<dbReference type="Pfam" id="PF01488">
    <property type="entry name" value="Shikimate_DH"/>
    <property type="match status" value="1"/>
</dbReference>